<proteinExistence type="predicted"/>
<dbReference type="AlphaFoldDB" id="A0A4Y2GDD3"/>
<sequence length="163" mass="18817">MDFKRALELFVPDVLCETTSRYELSQNENPCLPQKILLIHSVQLNCRIDPHFLKPDLRGGWMAMVKHFRYSLIMKNPSCLCVLLRRKSSTGYVNLHASCPRVRIHAFTRRSSSFDEVTIDPHFLKPDLRWWVDGNGKSLAPFEISASGSFPTSRSLQPRLWLS</sequence>
<reference evidence="1 2" key="1">
    <citation type="journal article" date="2019" name="Sci. Rep.">
        <title>Orb-weaving spider Araneus ventricosus genome elucidates the spidroin gene catalogue.</title>
        <authorList>
            <person name="Kono N."/>
            <person name="Nakamura H."/>
            <person name="Ohtoshi R."/>
            <person name="Moran D.A.P."/>
            <person name="Shinohara A."/>
            <person name="Yoshida Y."/>
            <person name="Fujiwara M."/>
            <person name="Mori M."/>
            <person name="Tomita M."/>
            <person name="Arakawa K."/>
        </authorList>
    </citation>
    <scope>NUCLEOTIDE SEQUENCE [LARGE SCALE GENOMIC DNA]</scope>
</reference>
<protein>
    <submittedName>
        <fullName evidence="1">Uncharacterized protein</fullName>
    </submittedName>
</protein>
<organism evidence="1 2">
    <name type="scientific">Araneus ventricosus</name>
    <name type="common">Orbweaver spider</name>
    <name type="synonym">Epeira ventricosa</name>
    <dbReference type="NCBI Taxonomy" id="182803"/>
    <lineage>
        <taxon>Eukaryota</taxon>
        <taxon>Metazoa</taxon>
        <taxon>Ecdysozoa</taxon>
        <taxon>Arthropoda</taxon>
        <taxon>Chelicerata</taxon>
        <taxon>Arachnida</taxon>
        <taxon>Araneae</taxon>
        <taxon>Araneomorphae</taxon>
        <taxon>Entelegynae</taxon>
        <taxon>Araneoidea</taxon>
        <taxon>Araneidae</taxon>
        <taxon>Araneus</taxon>
    </lineage>
</organism>
<name>A0A4Y2GDD3_ARAVE</name>
<dbReference type="EMBL" id="BGPR01001344">
    <property type="protein sequence ID" value="GBM51610.1"/>
    <property type="molecule type" value="Genomic_DNA"/>
</dbReference>
<dbReference type="Proteomes" id="UP000499080">
    <property type="component" value="Unassembled WGS sequence"/>
</dbReference>
<accession>A0A4Y2GDD3</accession>
<gene>
    <name evidence="1" type="ORF">AVEN_146260_1</name>
</gene>
<evidence type="ECO:0000313" key="1">
    <source>
        <dbReference type="EMBL" id="GBM51610.1"/>
    </source>
</evidence>
<keyword evidence="2" id="KW-1185">Reference proteome</keyword>
<comment type="caution">
    <text evidence="1">The sequence shown here is derived from an EMBL/GenBank/DDBJ whole genome shotgun (WGS) entry which is preliminary data.</text>
</comment>
<evidence type="ECO:0000313" key="2">
    <source>
        <dbReference type="Proteomes" id="UP000499080"/>
    </source>
</evidence>